<name>A0A9P5Q030_9AGAR</name>
<dbReference type="Pfam" id="PF12937">
    <property type="entry name" value="F-box-like"/>
    <property type="match status" value="1"/>
</dbReference>
<comment type="caution">
    <text evidence="2">The sequence shown here is derived from an EMBL/GenBank/DDBJ whole genome shotgun (WGS) entry which is preliminary data.</text>
</comment>
<keyword evidence="3" id="KW-1185">Reference proteome</keyword>
<gene>
    <name evidence="2" type="ORF">BDP27DRAFT_1418230</name>
</gene>
<dbReference type="OrthoDB" id="3127741at2759"/>
<dbReference type="AlphaFoldDB" id="A0A9P5Q030"/>
<dbReference type="Proteomes" id="UP000772434">
    <property type="component" value="Unassembled WGS sequence"/>
</dbReference>
<dbReference type="SUPFAM" id="SSF81383">
    <property type="entry name" value="F-box domain"/>
    <property type="match status" value="1"/>
</dbReference>
<accession>A0A9P5Q030</accession>
<organism evidence="2 3">
    <name type="scientific">Rhodocollybia butyracea</name>
    <dbReference type="NCBI Taxonomy" id="206335"/>
    <lineage>
        <taxon>Eukaryota</taxon>
        <taxon>Fungi</taxon>
        <taxon>Dikarya</taxon>
        <taxon>Basidiomycota</taxon>
        <taxon>Agaricomycotina</taxon>
        <taxon>Agaricomycetes</taxon>
        <taxon>Agaricomycetidae</taxon>
        <taxon>Agaricales</taxon>
        <taxon>Marasmiineae</taxon>
        <taxon>Omphalotaceae</taxon>
        <taxon>Rhodocollybia</taxon>
    </lineage>
</organism>
<dbReference type="InterPro" id="IPR001810">
    <property type="entry name" value="F-box_dom"/>
</dbReference>
<evidence type="ECO:0000313" key="3">
    <source>
        <dbReference type="Proteomes" id="UP000772434"/>
    </source>
</evidence>
<proteinExistence type="predicted"/>
<sequence>MPLVDLPEELLCSICEKTEPSTLLSLAASCKLLNRIAGSHYLLFIAHDKRWICVADKETSSERSFDTLRNIMSIAGSVSSARILRFRFSPSAAKTLQQIRLVTLLLQRIHHPLSSIQLDFSGAERWSSFPPSFNMFPSFNGEFGRLLWEAHRLRCSSLALYGIIPCIQDHFKFSPLINTSFSNFTFDAAFLLSRAQRGWLTELLNASKAISSILACCSEGWTHILLKLRLPSLTGLTFFTGHVGTPTAIEVLAEFCNRHPKLHRIDSGPYQFRISLTSKLGCQYPLPQLQILKASVSQLLYFVSDPSHMCNLQVVEIRWPALDVHLASKPSNSSTGLWHLFTCLCNRSSIRELVLPVNLPGLEKDVLSKAQPSLTSTFPYLTKLRFIEFKSLAESTRQDFLKWVSKVFPGLKTLEVDYMAWDAVQTSRFARTVAKELPLTENLRLEFKTRKVKEWIENNF</sequence>
<evidence type="ECO:0000259" key="1">
    <source>
        <dbReference type="PROSITE" id="PS50181"/>
    </source>
</evidence>
<dbReference type="InterPro" id="IPR036047">
    <property type="entry name" value="F-box-like_dom_sf"/>
</dbReference>
<dbReference type="CDD" id="cd09917">
    <property type="entry name" value="F-box_SF"/>
    <property type="match status" value="1"/>
</dbReference>
<dbReference type="PROSITE" id="PS50181">
    <property type="entry name" value="FBOX"/>
    <property type="match status" value="1"/>
</dbReference>
<evidence type="ECO:0000313" key="2">
    <source>
        <dbReference type="EMBL" id="KAF9072328.1"/>
    </source>
</evidence>
<feature type="domain" description="F-box" evidence="1">
    <location>
        <begin position="1"/>
        <end position="54"/>
    </location>
</feature>
<protein>
    <recommendedName>
        <fullName evidence="1">F-box domain-containing protein</fullName>
    </recommendedName>
</protein>
<reference evidence="2" key="1">
    <citation type="submission" date="2020-11" db="EMBL/GenBank/DDBJ databases">
        <authorList>
            <consortium name="DOE Joint Genome Institute"/>
            <person name="Ahrendt S."/>
            <person name="Riley R."/>
            <person name="Andreopoulos W."/>
            <person name="Labutti K."/>
            <person name="Pangilinan J."/>
            <person name="Ruiz-Duenas F.J."/>
            <person name="Barrasa J.M."/>
            <person name="Sanchez-Garcia M."/>
            <person name="Camarero S."/>
            <person name="Miyauchi S."/>
            <person name="Serrano A."/>
            <person name="Linde D."/>
            <person name="Babiker R."/>
            <person name="Drula E."/>
            <person name="Ayuso-Fernandez I."/>
            <person name="Pacheco R."/>
            <person name="Padilla G."/>
            <person name="Ferreira P."/>
            <person name="Barriuso J."/>
            <person name="Kellner H."/>
            <person name="Castanera R."/>
            <person name="Alfaro M."/>
            <person name="Ramirez L."/>
            <person name="Pisabarro A.G."/>
            <person name="Kuo A."/>
            <person name="Tritt A."/>
            <person name="Lipzen A."/>
            <person name="He G."/>
            <person name="Yan M."/>
            <person name="Ng V."/>
            <person name="Cullen D."/>
            <person name="Martin F."/>
            <person name="Rosso M.-N."/>
            <person name="Henrissat B."/>
            <person name="Hibbett D."/>
            <person name="Martinez A.T."/>
            <person name="Grigoriev I.V."/>
        </authorList>
    </citation>
    <scope>NUCLEOTIDE SEQUENCE</scope>
    <source>
        <strain evidence="2">AH 40177</strain>
    </source>
</reference>
<dbReference type="EMBL" id="JADNRY010000025">
    <property type="protein sequence ID" value="KAF9072328.1"/>
    <property type="molecule type" value="Genomic_DNA"/>
</dbReference>